<evidence type="ECO:0000313" key="4">
    <source>
        <dbReference type="Proteomes" id="UP000020595"/>
    </source>
</evidence>
<dbReference type="SUPFAM" id="SSF55961">
    <property type="entry name" value="Bet v1-like"/>
    <property type="match status" value="1"/>
</dbReference>
<dbReference type="CDD" id="cd08876">
    <property type="entry name" value="START_1"/>
    <property type="match status" value="1"/>
</dbReference>
<dbReference type="GO" id="GO:0005737">
    <property type="term" value="C:cytoplasm"/>
    <property type="evidence" value="ECO:0007669"/>
    <property type="project" value="UniProtKB-ARBA"/>
</dbReference>
<dbReference type="InterPro" id="IPR028347">
    <property type="entry name" value="START_dom_prot"/>
</dbReference>
<proteinExistence type="predicted"/>
<dbReference type="PIRSF" id="PIRSF039033">
    <property type="entry name" value="START_dom"/>
    <property type="match status" value="1"/>
</dbReference>
<dbReference type="GeneID" id="92895681"/>
<evidence type="ECO:0000313" key="3">
    <source>
        <dbReference type="EMBL" id="EXB07452.1"/>
    </source>
</evidence>
<dbReference type="PATRIC" id="fig|1310613.3.peg.257"/>
<dbReference type="Pfam" id="PF01852">
    <property type="entry name" value="START"/>
    <property type="match status" value="1"/>
</dbReference>
<dbReference type="PROSITE" id="PS50848">
    <property type="entry name" value="START"/>
    <property type="match status" value="1"/>
</dbReference>
<organism evidence="3 4">
    <name type="scientific">Acinetobacter baumannii (strain 1295743)</name>
    <dbReference type="NCBI Taxonomy" id="1310613"/>
    <lineage>
        <taxon>Bacteria</taxon>
        <taxon>Pseudomonadati</taxon>
        <taxon>Pseudomonadota</taxon>
        <taxon>Gammaproteobacteria</taxon>
        <taxon>Moraxellales</taxon>
        <taxon>Moraxellaceae</taxon>
        <taxon>Acinetobacter</taxon>
        <taxon>Acinetobacter calcoaceticus/baumannii complex</taxon>
    </lineage>
</organism>
<gene>
    <name evidence="3" type="ORF">J512_0273</name>
</gene>
<protein>
    <submittedName>
        <fullName evidence="3">Polyketide cyclase / dehydrase and lipid transport family protein</fullName>
    </submittedName>
</protein>
<reference evidence="3 4" key="1">
    <citation type="submission" date="2014-02" db="EMBL/GenBank/DDBJ databases">
        <title>Comparative genomics and transcriptomics to identify genetic mechanisms underlying the emergence of carbapenem resistant Acinetobacter baumannii (CRAb).</title>
        <authorList>
            <person name="Harris A.D."/>
            <person name="Johnson K.J."/>
            <person name="George J."/>
            <person name="Shefchek K."/>
            <person name="Daugherty S.C."/>
            <person name="Parankush S."/>
            <person name="Sadzewicz L."/>
            <person name="Tallon L."/>
            <person name="Sengamalay N."/>
            <person name="Hazen T.H."/>
            <person name="Rasko D.A."/>
        </authorList>
    </citation>
    <scope>NUCLEOTIDE SEQUENCE [LARGE SCALE GENOMIC DNA]</scope>
    <source>
        <strain evidence="3 4">1295743</strain>
    </source>
</reference>
<dbReference type="InterPro" id="IPR002913">
    <property type="entry name" value="START_lipid-bd_dom"/>
</dbReference>
<dbReference type="RefSeq" id="WP_001036017.1">
    <property type="nucleotide sequence ID" value="NZ_JEWH01000002.1"/>
</dbReference>
<dbReference type="InterPro" id="IPR051213">
    <property type="entry name" value="START_lipid_transfer"/>
</dbReference>
<keyword evidence="1" id="KW-0732">Signal</keyword>
<name>A0A009HT84_ACIB9</name>
<dbReference type="PANTHER" id="PTHR19308:SF14">
    <property type="entry name" value="START DOMAIN-CONTAINING PROTEIN"/>
    <property type="match status" value="1"/>
</dbReference>
<feature type="signal peptide" evidence="1">
    <location>
        <begin position="1"/>
        <end position="21"/>
    </location>
</feature>
<comment type="caution">
    <text evidence="3">The sequence shown here is derived from an EMBL/GenBank/DDBJ whole genome shotgun (WGS) entry which is preliminary data.</text>
</comment>
<feature type="domain" description="START" evidence="2">
    <location>
        <begin position="39"/>
        <end position="207"/>
    </location>
</feature>
<accession>A0A009HT84</accession>
<dbReference type="AlphaFoldDB" id="A0A009HT84"/>
<dbReference type="Proteomes" id="UP000020595">
    <property type="component" value="Unassembled WGS sequence"/>
</dbReference>
<evidence type="ECO:0000259" key="2">
    <source>
        <dbReference type="PROSITE" id="PS50848"/>
    </source>
</evidence>
<dbReference type="Gene3D" id="3.30.530.20">
    <property type="match status" value="1"/>
</dbReference>
<feature type="chain" id="PRO_5001446389" evidence="1">
    <location>
        <begin position="22"/>
        <end position="217"/>
    </location>
</feature>
<dbReference type="InterPro" id="IPR023393">
    <property type="entry name" value="START-like_dom_sf"/>
</dbReference>
<dbReference type="EMBL" id="JEWH01000002">
    <property type="protein sequence ID" value="EXB07452.1"/>
    <property type="molecule type" value="Genomic_DNA"/>
</dbReference>
<sequence>MNKKQIALTTLLCLSSLYTGAASTDKAKLSLDRNHIKVWTYQKADNPVFQYKAETTFDVPLERAVAVILDVDRAAQWVPYMGKVQMLSQDEKKGEFTLYMVLDFPFPLKDRDVVVKGKMSKAANGLITIKNTAVNSNYPIQPDVVRLTRYEGDWTFQKLANNKVKVTTSGYADPAGAIPLSFVNMFVQQQPYQMLLKMKREVMNPIYEQPKLPEILK</sequence>
<evidence type="ECO:0000256" key="1">
    <source>
        <dbReference type="SAM" id="SignalP"/>
    </source>
</evidence>
<dbReference type="GO" id="GO:0008289">
    <property type="term" value="F:lipid binding"/>
    <property type="evidence" value="ECO:0007669"/>
    <property type="project" value="InterPro"/>
</dbReference>
<dbReference type="PANTHER" id="PTHR19308">
    <property type="entry name" value="PHOSPHATIDYLCHOLINE TRANSFER PROTEIN"/>
    <property type="match status" value="1"/>
</dbReference>